<dbReference type="PANTHER" id="PTHR42673:SF4">
    <property type="entry name" value="MALEYLACETOACETATE ISOMERASE"/>
    <property type="match status" value="1"/>
</dbReference>
<keyword evidence="3" id="KW-1185">Reference proteome</keyword>
<dbReference type="SUPFAM" id="SSF47616">
    <property type="entry name" value="GST C-terminal domain-like"/>
    <property type="match status" value="1"/>
</dbReference>
<keyword evidence="2" id="KW-0808">Transferase</keyword>
<dbReference type="Gene3D" id="1.20.1050.10">
    <property type="match status" value="1"/>
</dbReference>
<comment type="caution">
    <text evidence="2">The sequence shown here is derived from an EMBL/GenBank/DDBJ whole genome shotgun (WGS) entry which is preliminary data.</text>
</comment>
<reference evidence="2 3" key="2">
    <citation type="submission" date="2018-03" db="EMBL/GenBank/DDBJ databases">
        <title>The ancient ancestry and fast evolution of plastids.</title>
        <authorList>
            <person name="Moore K.R."/>
            <person name="Magnabosco C."/>
            <person name="Momper L."/>
            <person name="Gold D.A."/>
            <person name="Bosak T."/>
            <person name="Fournier G.P."/>
        </authorList>
    </citation>
    <scope>NUCLEOTIDE SEQUENCE [LARGE SCALE GENOMIC DNA]</scope>
    <source>
        <strain evidence="2 3">ULC007</strain>
    </source>
</reference>
<dbReference type="GO" id="GO:0006559">
    <property type="term" value="P:L-phenylalanine catabolic process"/>
    <property type="evidence" value="ECO:0007669"/>
    <property type="project" value="TreeGrafter"/>
</dbReference>
<accession>A0A2T1DIA2</accession>
<dbReference type="OrthoDB" id="465590at2"/>
<sequence>MLLLQFSTSHYCRKARLALGYKQISYQVENLTPGLHTLKIKPLTGGLTTLPVLLPQIEGQPVAIADSTQIFHFLESYCPDPPLVPTDLEARSSAWMLEDWLDESLGIASRFVYYQFRSGEGKSLDPSLMSQMVIQAVKRQYRINLASVELAEKRLATGLEALRWRWQDQSYLVGDRLSVADIAAAALLSPLARIPSYRKNYSWLFDRLIEVHQTCREPFPPGLEQD</sequence>
<dbReference type="PROSITE" id="PS50404">
    <property type="entry name" value="GST_NTER"/>
    <property type="match status" value="1"/>
</dbReference>
<dbReference type="SUPFAM" id="SSF52833">
    <property type="entry name" value="Thioredoxin-like"/>
    <property type="match status" value="1"/>
</dbReference>
<proteinExistence type="predicted"/>
<dbReference type="STRING" id="1920490.GCA_001895925_03664"/>
<dbReference type="AlphaFoldDB" id="A0A2T1DIA2"/>
<dbReference type="GO" id="GO:0006749">
    <property type="term" value="P:glutathione metabolic process"/>
    <property type="evidence" value="ECO:0007669"/>
    <property type="project" value="TreeGrafter"/>
</dbReference>
<dbReference type="GO" id="GO:0016034">
    <property type="term" value="F:maleylacetoacetate isomerase activity"/>
    <property type="evidence" value="ECO:0007669"/>
    <property type="project" value="TreeGrafter"/>
</dbReference>
<evidence type="ECO:0000313" key="3">
    <source>
        <dbReference type="Proteomes" id="UP000238634"/>
    </source>
</evidence>
<reference evidence="2 3" key="1">
    <citation type="submission" date="2018-02" db="EMBL/GenBank/DDBJ databases">
        <authorList>
            <person name="Cohen D.B."/>
            <person name="Kent A.D."/>
        </authorList>
    </citation>
    <scope>NUCLEOTIDE SEQUENCE [LARGE SCALE GENOMIC DNA]</scope>
    <source>
        <strain evidence="2 3">ULC007</strain>
    </source>
</reference>
<dbReference type="CDD" id="cd00299">
    <property type="entry name" value="GST_C_family"/>
    <property type="match status" value="1"/>
</dbReference>
<dbReference type="EMBL" id="PVWG01000007">
    <property type="protein sequence ID" value="PSB20203.1"/>
    <property type="molecule type" value="Genomic_DNA"/>
</dbReference>
<evidence type="ECO:0000313" key="2">
    <source>
        <dbReference type="EMBL" id="PSB20203.1"/>
    </source>
</evidence>
<dbReference type="Gene3D" id="3.40.30.10">
    <property type="entry name" value="Glutaredoxin"/>
    <property type="match status" value="1"/>
</dbReference>
<gene>
    <name evidence="2" type="ORF">C7B65_09160</name>
</gene>
<protein>
    <submittedName>
        <fullName evidence="2">Glutathione S-transferase family protein</fullName>
    </submittedName>
</protein>
<dbReference type="CDD" id="cd00570">
    <property type="entry name" value="GST_N_family"/>
    <property type="match status" value="1"/>
</dbReference>
<dbReference type="Proteomes" id="UP000238634">
    <property type="component" value="Unassembled WGS sequence"/>
</dbReference>
<evidence type="ECO:0000259" key="1">
    <source>
        <dbReference type="PROSITE" id="PS50404"/>
    </source>
</evidence>
<name>A0A2T1DIA2_9CYAN</name>
<dbReference type="InterPro" id="IPR004046">
    <property type="entry name" value="GST_C"/>
</dbReference>
<dbReference type="RefSeq" id="WP_073070711.1">
    <property type="nucleotide sequence ID" value="NZ_MPPI01000009.1"/>
</dbReference>
<dbReference type="PANTHER" id="PTHR42673">
    <property type="entry name" value="MALEYLACETOACETATE ISOMERASE"/>
    <property type="match status" value="1"/>
</dbReference>
<dbReference type="InterPro" id="IPR036249">
    <property type="entry name" value="Thioredoxin-like_sf"/>
</dbReference>
<dbReference type="Pfam" id="PF00043">
    <property type="entry name" value="GST_C"/>
    <property type="match status" value="1"/>
</dbReference>
<dbReference type="InterPro" id="IPR004045">
    <property type="entry name" value="Glutathione_S-Trfase_N"/>
</dbReference>
<dbReference type="Pfam" id="PF13417">
    <property type="entry name" value="GST_N_3"/>
    <property type="match status" value="1"/>
</dbReference>
<organism evidence="2 3">
    <name type="scientific">Phormidesmis priestleyi ULC007</name>
    <dbReference type="NCBI Taxonomy" id="1920490"/>
    <lineage>
        <taxon>Bacteria</taxon>
        <taxon>Bacillati</taxon>
        <taxon>Cyanobacteriota</taxon>
        <taxon>Cyanophyceae</taxon>
        <taxon>Leptolyngbyales</taxon>
        <taxon>Leptolyngbyaceae</taxon>
        <taxon>Phormidesmis</taxon>
    </lineage>
</organism>
<feature type="domain" description="GST N-terminal" evidence="1">
    <location>
        <begin position="1"/>
        <end position="82"/>
    </location>
</feature>
<dbReference type="GO" id="GO:0004364">
    <property type="term" value="F:glutathione transferase activity"/>
    <property type="evidence" value="ECO:0007669"/>
    <property type="project" value="TreeGrafter"/>
</dbReference>
<dbReference type="InterPro" id="IPR036282">
    <property type="entry name" value="Glutathione-S-Trfase_C_sf"/>
</dbReference>